<dbReference type="Gene3D" id="3.30.420.380">
    <property type="match status" value="1"/>
</dbReference>
<dbReference type="Proteomes" id="UP000321814">
    <property type="component" value="Unassembled WGS sequence"/>
</dbReference>
<keyword evidence="2" id="KW-1185">Reference proteome</keyword>
<name>A0A5C8M1G8_9GAMM</name>
<organism evidence="1 2">
    <name type="scientific">Rheinheimera tangshanensis</name>
    <dbReference type="NCBI Taxonomy" id="400153"/>
    <lineage>
        <taxon>Bacteria</taxon>
        <taxon>Pseudomonadati</taxon>
        <taxon>Pseudomonadota</taxon>
        <taxon>Gammaproteobacteria</taxon>
        <taxon>Chromatiales</taxon>
        <taxon>Chromatiaceae</taxon>
        <taxon>Rheinheimera</taxon>
    </lineage>
</organism>
<dbReference type="AlphaFoldDB" id="A0A5C8M1G8"/>
<dbReference type="InterPro" id="IPR043129">
    <property type="entry name" value="ATPase_NBD"/>
</dbReference>
<reference evidence="1 2" key="1">
    <citation type="submission" date="2019-08" db="EMBL/GenBank/DDBJ databases">
        <title>Draft genome analysis of Rheinheimera tangshanensis isolated from the roots of fresh rice plants (Oryza sativa).</title>
        <authorList>
            <person name="Yu Q."/>
            <person name="Qi Y."/>
            <person name="Zhang H."/>
            <person name="Pu J."/>
        </authorList>
    </citation>
    <scope>NUCLEOTIDE SEQUENCE [LARGE SCALE GENOMIC DNA]</scope>
    <source>
        <strain evidence="1 2">JA3-B52</strain>
    </source>
</reference>
<evidence type="ECO:0000313" key="1">
    <source>
        <dbReference type="EMBL" id="TXK82293.1"/>
    </source>
</evidence>
<sequence length="320" mass="35433">MLTKLLAQLKITKKSSDVFAGVHLSANSLKVVVVSRQPATEIRVEQMFQEQFSSSAQLSAAFKAVAAKLPSDCHCTLVIPPERYMVLQIDKPAVPDEEISLALPWTIKDLVTLPDDDMVLDYLDLPLQNQLLGVKVNVVVSSKSWLADIVALFTQNKLHLVGIQPEEWLARNLLPAKNQALMLVSHQSGQDLAVQILQQGHLCFSRRLRGFNRLDQYSLDELQQGVFDNLLLELQRSIDYFEGQLKQAPVKEIALLLVNSNQSGVVQLFVQNGFSQVFALSAKDAGVQMSAEQFNLYWLALAGAIEPLCAQLEVNLEAAG</sequence>
<dbReference type="EMBL" id="VRLR01000002">
    <property type="protein sequence ID" value="TXK82293.1"/>
    <property type="molecule type" value="Genomic_DNA"/>
</dbReference>
<dbReference type="OrthoDB" id="5296002at2"/>
<dbReference type="SUPFAM" id="SSF53067">
    <property type="entry name" value="Actin-like ATPase domain"/>
    <property type="match status" value="1"/>
</dbReference>
<evidence type="ECO:0000313" key="2">
    <source>
        <dbReference type="Proteomes" id="UP000321814"/>
    </source>
</evidence>
<accession>A0A5C8M1G8</accession>
<dbReference type="RefSeq" id="WP_147903505.1">
    <property type="nucleotide sequence ID" value="NZ_BAAAGC010000017.1"/>
</dbReference>
<comment type="caution">
    <text evidence="1">The sequence shown here is derived from an EMBL/GenBank/DDBJ whole genome shotgun (WGS) entry which is preliminary data.</text>
</comment>
<proteinExistence type="predicted"/>
<gene>
    <name evidence="1" type="ORF">FU839_05240</name>
</gene>
<protein>
    <submittedName>
        <fullName evidence="1">MSHA biogenesis protein MshI</fullName>
    </submittedName>
</protein>